<gene>
    <name evidence="1" type="ORF">CEPIT_LOCUS39520</name>
</gene>
<dbReference type="EMBL" id="CAMAPF010001034">
    <property type="protein sequence ID" value="CAH9141948.1"/>
    <property type="molecule type" value="Genomic_DNA"/>
</dbReference>
<comment type="caution">
    <text evidence="1">The sequence shown here is derived from an EMBL/GenBank/DDBJ whole genome shotgun (WGS) entry which is preliminary data.</text>
</comment>
<name>A0AAV0G321_9ASTE</name>
<organism evidence="1 2">
    <name type="scientific">Cuscuta epithymum</name>
    <dbReference type="NCBI Taxonomy" id="186058"/>
    <lineage>
        <taxon>Eukaryota</taxon>
        <taxon>Viridiplantae</taxon>
        <taxon>Streptophyta</taxon>
        <taxon>Embryophyta</taxon>
        <taxon>Tracheophyta</taxon>
        <taxon>Spermatophyta</taxon>
        <taxon>Magnoliopsida</taxon>
        <taxon>eudicotyledons</taxon>
        <taxon>Gunneridae</taxon>
        <taxon>Pentapetalae</taxon>
        <taxon>asterids</taxon>
        <taxon>lamiids</taxon>
        <taxon>Solanales</taxon>
        <taxon>Convolvulaceae</taxon>
        <taxon>Cuscuteae</taxon>
        <taxon>Cuscuta</taxon>
        <taxon>Cuscuta subgen. Cuscuta</taxon>
    </lineage>
</organism>
<reference evidence="1" key="1">
    <citation type="submission" date="2022-07" db="EMBL/GenBank/DDBJ databases">
        <authorList>
            <person name="Macas J."/>
            <person name="Novak P."/>
            <person name="Neumann P."/>
        </authorList>
    </citation>
    <scope>NUCLEOTIDE SEQUENCE</scope>
</reference>
<dbReference type="AlphaFoldDB" id="A0AAV0G321"/>
<evidence type="ECO:0000313" key="1">
    <source>
        <dbReference type="EMBL" id="CAH9141948.1"/>
    </source>
</evidence>
<keyword evidence="2" id="KW-1185">Reference proteome</keyword>
<accession>A0AAV0G321</accession>
<proteinExistence type="predicted"/>
<evidence type="ECO:0000313" key="2">
    <source>
        <dbReference type="Proteomes" id="UP001152523"/>
    </source>
</evidence>
<sequence length="100" mass="11047">MNCSQVQLTISGPLYKVTWQLLKKIAASSSPANTLEALGDSGTMECRDCSELKMPTSAQVKVLHNGIKRHTSYIVKVRMNLNRLGIAKPTKPIYSLNLED</sequence>
<protein>
    <submittedName>
        <fullName evidence="1">Uncharacterized protein</fullName>
    </submittedName>
</protein>
<dbReference type="Proteomes" id="UP001152523">
    <property type="component" value="Unassembled WGS sequence"/>
</dbReference>